<evidence type="ECO:0000313" key="1">
    <source>
        <dbReference type="EMBL" id="JAH89735.1"/>
    </source>
</evidence>
<proteinExistence type="predicted"/>
<organism evidence="1">
    <name type="scientific">Anguilla anguilla</name>
    <name type="common">European freshwater eel</name>
    <name type="synonym">Muraena anguilla</name>
    <dbReference type="NCBI Taxonomy" id="7936"/>
    <lineage>
        <taxon>Eukaryota</taxon>
        <taxon>Metazoa</taxon>
        <taxon>Chordata</taxon>
        <taxon>Craniata</taxon>
        <taxon>Vertebrata</taxon>
        <taxon>Euteleostomi</taxon>
        <taxon>Actinopterygii</taxon>
        <taxon>Neopterygii</taxon>
        <taxon>Teleostei</taxon>
        <taxon>Anguilliformes</taxon>
        <taxon>Anguillidae</taxon>
        <taxon>Anguilla</taxon>
    </lineage>
</organism>
<name>A0A0E9WJK9_ANGAN</name>
<sequence length="35" mass="4047">MKLQLHLNFVVDIKTEDYIGHIFKCLSLVLANMAK</sequence>
<reference evidence="1" key="2">
    <citation type="journal article" date="2015" name="Fish Shellfish Immunol.">
        <title>Early steps in the European eel (Anguilla anguilla)-Vibrio vulnificus interaction in the gills: Role of the RtxA13 toxin.</title>
        <authorList>
            <person name="Callol A."/>
            <person name="Pajuelo D."/>
            <person name="Ebbesson L."/>
            <person name="Teles M."/>
            <person name="MacKenzie S."/>
            <person name="Amaro C."/>
        </authorList>
    </citation>
    <scope>NUCLEOTIDE SEQUENCE</scope>
</reference>
<dbReference type="EMBL" id="GBXM01018842">
    <property type="protein sequence ID" value="JAH89735.1"/>
    <property type="molecule type" value="Transcribed_RNA"/>
</dbReference>
<dbReference type="AlphaFoldDB" id="A0A0E9WJK9"/>
<accession>A0A0E9WJK9</accession>
<protein>
    <submittedName>
        <fullName evidence="1">Uncharacterized protein</fullName>
    </submittedName>
</protein>
<reference evidence="1" key="1">
    <citation type="submission" date="2014-11" db="EMBL/GenBank/DDBJ databases">
        <authorList>
            <person name="Amaro Gonzalez C."/>
        </authorList>
    </citation>
    <scope>NUCLEOTIDE SEQUENCE</scope>
</reference>